<dbReference type="SUPFAM" id="SSF102522">
    <property type="entry name" value="Bacterial fluorinating enzyme, N-terminal domain"/>
    <property type="match status" value="1"/>
</dbReference>
<dbReference type="Gene3D" id="2.40.30.90">
    <property type="entry name" value="Bacterial fluorinating enzyme like"/>
    <property type="match status" value="1"/>
</dbReference>
<dbReference type="SUPFAM" id="SSF101852">
    <property type="entry name" value="Bacterial fluorinating enzyme, C-terminal domain"/>
    <property type="match status" value="1"/>
</dbReference>
<dbReference type="AlphaFoldDB" id="A0A3E1P0P7"/>
<dbReference type="Gene3D" id="3.40.50.10790">
    <property type="entry name" value="S-adenosyl-l-methionine hydroxide adenosyltransferase, N-terminal"/>
    <property type="match status" value="1"/>
</dbReference>
<evidence type="ECO:0000259" key="5">
    <source>
        <dbReference type="Pfam" id="PF20257"/>
    </source>
</evidence>
<keyword evidence="6" id="KW-0804">Transcription</keyword>
<dbReference type="OrthoDB" id="9792195at2"/>
<evidence type="ECO:0000256" key="1">
    <source>
        <dbReference type="ARBA" id="ARBA00022691"/>
    </source>
</evidence>
<comment type="similarity">
    <text evidence="2">Belongs to the SAM hydrolase / SAM-dependent halogenase family.</text>
</comment>
<evidence type="ECO:0000259" key="4">
    <source>
        <dbReference type="Pfam" id="PF01887"/>
    </source>
</evidence>
<sequence>MKRLRVFHFSDFRISGNSGTGISGFQHLGICSIKDNAVSGTRYPETSSFQNPGISAFQPSLISHTRHSEISTLQLPGNFTFQGHAISGSRRTAFSSLHRRLHCKLVIFSLITLAFIINHIPAIAQNKIIVYQTDFGLKDGAVAEMKGVALGVSSFLQLFDLTHEIPAYNIWEAAYRLQQTAPYWPTGTVFVSVVDPGVGSSRKSVVLKTKSGHFFVTPDNGTLTLVAKQLGIAAIREIDESRNRRQHSAESYTFHGRDVYSYTAARLASGMITFEQVGPKLADSVVRIPFQEPVYKNHVISGNIPVLDIQYGNIWTNIDGPTFNQLKLKTGDTMHVKIFHADTLIYTGNIPYVTTFSAVPDGAPLAYLNSLLNVSFALNMDNFSLRYHIYSGPDWKVAISFKNE</sequence>
<name>A0A3E1P0P7_9BACT</name>
<dbReference type="InterPro" id="IPR023228">
    <property type="entry name" value="SAM_OH_AdoTrfase_N_sf"/>
</dbReference>
<keyword evidence="3" id="KW-0472">Membrane</keyword>
<feature type="transmembrane region" description="Helical" evidence="3">
    <location>
        <begin position="105"/>
        <end position="124"/>
    </location>
</feature>
<proteinExistence type="inferred from homology"/>
<dbReference type="InterPro" id="IPR046469">
    <property type="entry name" value="SAM_HAT_N"/>
</dbReference>
<keyword evidence="7" id="KW-1185">Reference proteome</keyword>
<evidence type="ECO:0000313" key="7">
    <source>
        <dbReference type="Proteomes" id="UP000261174"/>
    </source>
</evidence>
<organism evidence="6 7">
    <name type="scientific">Chitinophaga silvisoli</name>
    <dbReference type="NCBI Taxonomy" id="2291814"/>
    <lineage>
        <taxon>Bacteria</taxon>
        <taxon>Pseudomonadati</taxon>
        <taxon>Bacteroidota</taxon>
        <taxon>Chitinophagia</taxon>
        <taxon>Chitinophagales</taxon>
        <taxon>Chitinophagaceae</taxon>
        <taxon>Chitinophaga</taxon>
    </lineage>
</organism>
<dbReference type="InterPro" id="IPR046470">
    <property type="entry name" value="SAM_HAT_C"/>
</dbReference>
<dbReference type="EMBL" id="QTJV01000006">
    <property type="protein sequence ID" value="RFM33715.1"/>
    <property type="molecule type" value="Genomic_DNA"/>
</dbReference>
<accession>A0A3E1P0P7</accession>
<dbReference type="InterPro" id="IPR023227">
    <property type="entry name" value="SAM_OH_AdoTrfase_C_sf"/>
</dbReference>
<feature type="domain" description="S-adenosyl-l-methionine hydroxide adenosyltransferase C-terminal" evidence="5">
    <location>
        <begin position="302"/>
        <end position="395"/>
    </location>
</feature>
<protein>
    <submittedName>
        <fullName evidence="6">DNA-directed RNA polymerase subunit delta</fullName>
    </submittedName>
</protein>
<dbReference type="InterPro" id="IPR002747">
    <property type="entry name" value="SAM_OH_AdoTrfase"/>
</dbReference>
<keyword evidence="1" id="KW-0949">S-adenosyl-L-methionine</keyword>
<dbReference type="Pfam" id="PF01887">
    <property type="entry name" value="SAM_HAT_N"/>
    <property type="match status" value="1"/>
</dbReference>
<dbReference type="Proteomes" id="UP000261174">
    <property type="component" value="Unassembled WGS sequence"/>
</dbReference>
<evidence type="ECO:0000256" key="2">
    <source>
        <dbReference type="ARBA" id="ARBA00024035"/>
    </source>
</evidence>
<reference evidence="6 7" key="1">
    <citation type="submission" date="2018-08" db="EMBL/GenBank/DDBJ databases">
        <title>Chitinophaga sp. K20C18050901, a novel bacterium isolated from forest soil.</title>
        <authorList>
            <person name="Wang C."/>
        </authorList>
    </citation>
    <scope>NUCLEOTIDE SEQUENCE [LARGE SCALE GENOMIC DNA]</scope>
    <source>
        <strain evidence="6 7">K20C18050901</strain>
    </source>
</reference>
<dbReference type="Pfam" id="PF20257">
    <property type="entry name" value="SAM_HAT_C"/>
    <property type="match status" value="1"/>
</dbReference>
<keyword evidence="3" id="KW-0812">Transmembrane</keyword>
<dbReference type="PANTHER" id="PTHR35092">
    <property type="entry name" value="CHLORINASE MJ1651"/>
    <property type="match status" value="1"/>
</dbReference>
<evidence type="ECO:0000313" key="6">
    <source>
        <dbReference type="EMBL" id="RFM33715.1"/>
    </source>
</evidence>
<keyword evidence="6" id="KW-0240">DNA-directed RNA polymerase</keyword>
<dbReference type="PANTHER" id="PTHR35092:SF1">
    <property type="entry name" value="CHLORINASE MJ1651"/>
    <property type="match status" value="1"/>
</dbReference>
<feature type="domain" description="S-adenosyl-l-methionine hydroxide adenosyltransferase N-terminal" evidence="4">
    <location>
        <begin position="129"/>
        <end position="278"/>
    </location>
</feature>
<evidence type="ECO:0000256" key="3">
    <source>
        <dbReference type="SAM" id="Phobius"/>
    </source>
</evidence>
<comment type="caution">
    <text evidence="6">The sequence shown here is derived from an EMBL/GenBank/DDBJ whole genome shotgun (WGS) entry which is preliminary data.</text>
</comment>
<dbReference type="GO" id="GO:0000428">
    <property type="term" value="C:DNA-directed RNA polymerase complex"/>
    <property type="evidence" value="ECO:0007669"/>
    <property type="project" value="UniProtKB-KW"/>
</dbReference>
<keyword evidence="3" id="KW-1133">Transmembrane helix</keyword>
<gene>
    <name evidence="6" type="ORF">DXN04_17290</name>
</gene>